<dbReference type="Gene3D" id="2.120.10.30">
    <property type="entry name" value="TolB, C-terminal domain"/>
    <property type="match status" value="1"/>
</dbReference>
<reference evidence="2 3" key="1">
    <citation type="submission" date="2020-07" db="EMBL/GenBank/DDBJ databases">
        <title>Sequencing the genomes of 1000 actinobacteria strains.</title>
        <authorList>
            <person name="Klenk H.-P."/>
        </authorList>
    </citation>
    <scope>NUCLEOTIDE SEQUENCE [LARGE SCALE GENOMIC DNA]</scope>
    <source>
        <strain evidence="2 3">DSM 24552</strain>
    </source>
</reference>
<dbReference type="PROSITE" id="PS51318">
    <property type="entry name" value="TAT"/>
    <property type="match status" value="1"/>
</dbReference>
<evidence type="ECO:0000256" key="1">
    <source>
        <dbReference type="SAM" id="MobiDB-lite"/>
    </source>
</evidence>
<dbReference type="SUPFAM" id="SSF63829">
    <property type="entry name" value="Calcium-dependent phosphotriesterase"/>
    <property type="match status" value="1"/>
</dbReference>
<keyword evidence="3" id="KW-1185">Reference proteome</keyword>
<comment type="caution">
    <text evidence="2">The sequence shown here is derived from an EMBL/GenBank/DDBJ whole genome shotgun (WGS) entry which is preliminary data.</text>
</comment>
<accession>A0A7Y9RSW7</accession>
<feature type="compositionally biased region" description="Low complexity" evidence="1">
    <location>
        <begin position="1"/>
        <end position="21"/>
    </location>
</feature>
<gene>
    <name evidence="2" type="ORF">BJ989_000592</name>
</gene>
<feature type="region of interest" description="Disordered" evidence="1">
    <location>
        <begin position="1"/>
        <end position="24"/>
    </location>
</feature>
<name>A0A7Y9RSW7_9ACTN</name>
<dbReference type="InterPro" id="IPR006311">
    <property type="entry name" value="TAT_signal"/>
</dbReference>
<evidence type="ECO:0000313" key="2">
    <source>
        <dbReference type="EMBL" id="NYG54288.1"/>
    </source>
</evidence>
<dbReference type="InterPro" id="IPR011042">
    <property type="entry name" value="6-blade_b-propeller_TolB-like"/>
</dbReference>
<dbReference type="Proteomes" id="UP000544110">
    <property type="component" value="Unassembled WGS sequence"/>
</dbReference>
<evidence type="ECO:0000313" key="3">
    <source>
        <dbReference type="Proteomes" id="UP000544110"/>
    </source>
</evidence>
<protein>
    <submittedName>
        <fullName evidence="2">Sugar lactone lactonase YvrE</fullName>
    </submittedName>
</protein>
<dbReference type="AlphaFoldDB" id="A0A7Y9RSW7"/>
<sequence length="339" mass="34908">MSPVTSPSSSPSSSPATARAARTTRRARLAVSVTSVAAVGALLGAAGVAAPGASAAPAERFPDRIELPDGFQPEGITVGRGATAFFGSRADGDVYRVDLRTGEGRTISQGPGTPSVGLKVDQRCRVFVAGGPAGDARVVDGRTGELLASYRLAPAGSPTFVNDVVLTEDTVWLTDSQSPVLYALPLGPGGALPAEPVRVPLGGEWQQGTGFGANGLTETPDGSALLVVNSGTGLLYRVDPVTGEATQVDLGGARLTNGDGLLLEGTTLYAVLNRQEQVAVVELSADGTSGEVVRTLTDDDFDVPTTVARFGGSLYLPNARFSTPPTPTTEYWVTRIDRR</sequence>
<dbReference type="EMBL" id="JACCAC010000001">
    <property type="protein sequence ID" value="NYG54288.1"/>
    <property type="molecule type" value="Genomic_DNA"/>
</dbReference>
<organism evidence="2 3">
    <name type="scientific">Nocardioides perillae</name>
    <dbReference type="NCBI Taxonomy" id="1119534"/>
    <lineage>
        <taxon>Bacteria</taxon>
        <taxon>Bacillati</taxon>
        <taxon>Actinomycetota</taxon>
        <taxon>Actinomycetes</taxon>
        <taxon>Propionibacteriales</taxon>
        <taxon>Nocardioidaceae</taxon>
        <taxon>Nocardioides</taxon>
    </lineage>
</organism>
<dbReference type="RefSeq" id="WP_246283386.1">
    <property type="nucleotide sequence ID" value="NZ_JACCAC010000001.1"/>
</dbReference>
<proteinExistence type="predicted"/>